<dbReference type="Proteomes" id="UP000729402">
    <property type="component" value="Unassembled WGS sequence"/>
</dbReference>
<protein>
    <submittedName>
        <fullName evidence="2">Uncharacterized protein</fullName>
    </submittedName>
</protein>
<evidence type="ECO:0000256" key="1">
    <source>
        <dbReference type="SAM" id="MobiDB-lite"/>
    </source>
</evidence>
<proteinExistence type="predicted"/>
<reference evidence="2" key="1">
    <citation type="journal article" date="2021" name="bioRxiv">
        <title>Whole Genome Assembly and Annotation of Northern Wild Rice, Zizania palustris L., Supports a Whole Genome Duplication in the Zizania Genus.</title>
        <authorList>
            <person name="Haas M."/>
            <person name="Kono T."/>
            <person name="Macchietto M."/>
            <person name="Millas R."/>
            <person name="McGilp L."/>
            <person name="Shao M."/>
            <person name="Duquette J."/>
            <person name="Hirsch C.N."/>
            <person name="Kimball J."/>
        </authorList>
    </citation>
    <scope>NUCLEOTIDE SEQUENCE</scope>
    <source>
        <tissue evidence="2">Fresh leaf tissue</tissue>
    </source>
</reference>
<gene>
    <name evidence="2" type="ORF">GUJ93_ZPchr0002g23657</name>
</gene>
<feature type="compositionally biased region" description="Pro residues" evidence="1">
    <location>
        <begin position="79"/>
        <end position="102"/>
    </location>
</feature>
<keyword evidence="3" id="KW-1185">Reference proteome</keyword>
<dbReference type="AlphaFoldDB" id="A0A8J5SCI0"/>
<sequence length="140" mass="14963">MFFPKPPSSFSQPAPSFNPRFSPSPLPRRLLRATTPAASSASHCLRPPPRPPATSAASARLPSLPPPPWPPTASTRLPGLPPPPPASAHLPSLPPPPPPPQPPATSAYLLGLRCLCLCAWDLIACRGLIFLLEDYFSLLW</sequence>
<evidence type="ECO:0000313" key="2">
    <source>
        <dbReference type="EMBL" id="KAG8060307.1"/>
    </source>
</evidence>
<feature type="compositionally biased region" description="Low complexity" evidence="1">
    <location>
        <begin position="8"/>
        <end position="23"/>
    </location>
</feature>
<evidence type="ECO:0000313" key="3">
    <source>
        <dbReference type="Proteomes" id="UP000729402"/>
    </source>
</evidence>
<accession>A0A8J5SCI0</accession>
<feature type="compositionally biased region" description="Low complexity" evidence="1">
    <location>
        <begin position="53"/>
        <end position="62"/>
    </location>
</feature>
<organism evidence="2 3">
    <name type="scientific">Zizania palustris</name>
    <name type="common">Northern wild rice</name>
    <dbReference type="NCBI Taxonomy" id="103762"/>
    <lineage>
        <taxon>Eukaryota</taxon>
        <taxon>Viridiplantae</taxon>
        <taxon>Streptophyta</taxon>
        <taxon>Embryophyta</taxon>
        <taxon>Tracheophyta</taxon>
        <taxon>Spermatophyta</taxon>
        <taxon>Magnoliopsida</taxon>
        <taxon>Liliopsida</taxon>
        <taxon>Poales</taxon>
        <taxon>Poaceae</taxon>
        <taxon>BOP clade</taxon>
        <taxon>Oryzoideae</taxon>
        <taxon>Oryzeae</taxon>
        <taxon>Zizaniinae</taxon>
        <taxon>Zizania</taxon>
    </lineage>
</organism>
<name>A0A8J5SCI0_ZIZPA</name>
<dbReference type="EMBL" id="JAAALK010000287">
    <property type="protein sequence ID" value="KAG8060307.1"/>
    <property type="molecule type" value="Genomic_DNA"/>
</dbReference>
<comment type="caution">
    <text evidence="2">The sequence shown here is derived from an EMBL/GenBank/DDBJ whole genome shotgun (WGS) entry which is preliminary data.</text>
</comment>
<feature type="region of interest" description="Disordered" evidence="1">
    <location>
        <begin position="1"/>
        <end position="102"/>
    </location>
</feature>
<reference evidence="2" key="2">
    <citation type="submission" date="2021-02" db="EMBL/GenBank/DDBJ databases">
        <authorList>
            <person name="Kimball J.A."/>
            <person name="Haas M.W."/>
            <person name="Macchietto M."/>
            <person name="Kono T."/>
            <person name="Duquette J."/>
            <person name="Shao M."/>
        </authorList>
    </citation>
    <scope>NUCLEOTIDE SEQUENCE</scope>
    <source>
        <tissue evidence="2">Fresh leaf tissue</tissue>
    </source>
</reference>